<dbReference type="InterPro" id="IPR036259">
    <property type="entry name" value="MFS_trans_sf"/>
</dbReference>
<dbReference type="GO" id="GO:0022857">
    <property type="term" value="F:transmembrane transporter activity"/>
    <property type="evidence" value="ECO:0007669"/>
    <property type="project" value="InterPro"/>
</dbReference>
<evidence type="ECO:0000259" key="9">
    <source>
        <dbReference type="PROSITE" id="PS50850"/>
    </source>
</evidence>
<keyword evidence="2" id="KW-0813">Transport</keyword>
<feature type="transmembrane region" description="Helical" evidence="8">
    <location>
        <begin position="452"/>
        <end position="472"/>
    </location>
</feature>
<dbReference type="InterPro" id="IPR011701">
    <property type="entry name" value="MFS"/>
</dbReference>
<feature type="transmembrane region" description="Helical" evidence="8">
    <location>
        <begin position="134"/>
        <end position="151"/>
    </location>
</feature>
<feature type="transmembrane region" description="Helical" evidence="8">
    <location>
        <begin position="227"/>
        <end position="248"/>
    </location>
</feature>
<evidence type="ECO:0000256" key="5">
    <source>
        <dbReference type="ARBA" id="ARBA00023136"/>
    </source>
</evidence>
<protein>
    <submittedName>
        <fullName evidence="10">High-affinity nicotinic acid transporter</fullName>
    </submittedName>
</protein>
<feature type="transmembrane region" description="Helical" evidence="8">
    <location>
        <begin position="194"/>
        <end position="215"/>
    </location>
</feature>
<dbReference type="EMBL" id="NKHZ01000082">
    <property type="protein sequence ID" value="PNS14665.1"/>
    <property type="molecule type" value="Genomic_DNA"/>
</dbReference>
<evidence type="ECO:0000256" key="7">
    <source>
        <dbReference type="SAM" id="MobiDB-lite"/>
    </source>
</evidence>
<organism evidence="10 11">
    <name type="scientific">Sphaceloma murrayae</name>
    <dbReference type="NCBI Taxonomy" id="2082308"/>
    <lineage>
        <taxon>Eukaryota</taxon>
        <taxon>Fungi</taxon>
        <taxon>Dikarya</taxon>
        <taxon>Ascomycota</taxon>
        <taxon>Pezizomycotina</taxon>
        <taxon>Dothideomycetes</taxon>
        <taxon>Dothideomycetidae</taxon>
        <taxon>Myriangiales</taxon>
        <taxon>Elsinoaceae</taxon>
        <taxon>Sphaceloma</taxon>
    </lineage>
</organism>
<dbReference type="OrthoDB" id="6730379at2759"/>
<evidence type="ECO:0000256" key="1">
    <source>
        <dbReference type="ARBA" id="ARBA00004141"/>
    </source>
</evidence>
<dbReference type="FunFam" id="1.20.1250.20:FF:000064">
    <property type="entry name" value="MFS allantoate transporter"/>
    <property type="match status" value="1"/>
</dbReference>
<comment type="subcellular location">
    <subcellularLocation>
        <location evidence="1">Membrane</location>
        <topology evidence="1">Multi-pass membrane protein</topology>
    </subcellularLocation>
</comment>
<feature type="transmembrane region" description="Helical" evidence="8">
    <location>
        <begin position="332"/>
        <end position="353"/>
    </location>
</feature>
<dbReference type="InterPro" id="IPR020846">
    <property type="entry name" value="MFS_dom"/>
</dbReference>
<comment type="similarity">
    <text evidence="6">Belongs to the major facilitator superfamily. Allantoate permease family.</text>
</comment>
<evidence type="ECO:0000256" key="6">
    <source>
        <dbReference type="ARBA" id="ARBA00037968"/>
    </source>
</evidence>
<dbReference type="GO" id="GO:0016020">
    <property type="term" value="C:membrane"/>
    <property type="evidence" value="ECO:0007669"/>
    <property type="project" value="UniProtKB-SubCell"/>
</dbReference>
<dbReference type="PANTHER" id="PTHR43791:SF40">
    <property type="entry name" value="THIAMINE PATHWAY TRANSPORTER THI73"/>
    <property type="match status" value="1"/>
</dbReference>
<dbReference type="Pfam" id="PF07690">
    <property type="entry name" value="MFS_1"/>
    <property type="match status" value="1"/>
</dbReference>
<dbReference type="PANTHER" id="PTHR43791">
    <property type="entry name" value="PERMEASE-RELATED"/>
    <property type="match status" value="1"/>
</dbReference>
<dbReference type="SUPFAM" id="SSF103473">
    <property type="entry name" value="MFS general substrate transporter"/>
    <property type="match status" value="1"/>
</dbReference>
<proteinExistence type="inferred from homology"/>
<sequence>MVQDTEKNLNVRGAPISPSHSTGKEDVSIVPGARKDQAYDFLTANKVSEDEVAAVDLKALRRRIDLRIVPIMFFCYVAQFLDKVLLNYANVMNISRDLNLKGNNFANANTFTFVALLLAEVPTGFILNKVPAGRYLGINVCLWGISTAVVATTRNYAGLLVCRVFLGIFEAAVGPCLMIISSQWYTKHEQPSRFGFWYTGVGVGQIIGALTSFGFQHLTNSRIANWRIMFIVLGIATIIIGAFTYLIIPDSPMKAKWMTDTEKSALLRHISDNKTGVANTQFRLSQVWELLRDPQMYLLFLMEVLLCINAGVGTSFSATLLRNIGYTAKQSAILNAPAGCITIFAVLMGSFGVRYFRQRWLFICLAAIPSALSGALMSFVRTKAGVLAGILLINFNVLVTPIVYSWVAANNAGHTKRPIAMSLIAAAFNLGSVIGPQTFQAKDAPEYLPAKITVMVTVSSGALTAVALMMYYKWENKRRDSKYGTADDRGGATDDEMWANLTDRENKTFRYVI</sequence>
<evidence type="ECO:0000256" key="2">
    <source>
        <dbReference type="ARBA" id="ARBA00022448"/>
    </source>
</evidence>
<evidence type="ECO:0000313" key="11">
    <source>
        <dbReference type="Proteomes" id="UP000243797"/>
    </source>
</evidence>
<feature type="region of interest" description="Disordered" evidence="7">
    <location>
        <begin position="1"/>
        <end position="27"/>
    </location>
</feature>
<name>A0A2K1QHN3_9PEZI</name>
<feature type="transmembrane region" description="Helical" evidence="8">
    <location>
        <begin position="386"/>
        <end position="407"/>
    </location>
</feature>
<feature type="transmembrane region" description="Helical" evidence="8">
    <location>
        <begin position="68"/>
        <end position="86"/>
    </location>
</feature>
<feature type="transmembrane region" description="Helical" evidence="8">
    <location>
        <begin position="106"/>
        <end position="127"/>
    </location>
</feature>
<dbReference type="PROSITE" id="PS50850">
    <property type="entry name" value="MFS"/>
    <property type="match status" value="1"/>
</dbReference>
<evidence type="ECO:0000256" key="4">
    <source>
        <dbReference type="ARBA" id="ARBA00022989"/>
    </source>
</evidence>
<keyword evidence="5 8" id="KW-0472">Membrane</keyword>
<reference evidence="10 11" key="1">
    <citation type="submission" date="2017-06" db="EMBL/GenBank/DDBJ databases">
        <title>Draft genome sequence of a variant of Elsinoe murrayae.</title>
        <authorList>
            <person name="Cheng Q."/>
        </authorList>
    </citation>
    <scope>NUCLEOTIDE SEQUENCE [LARGE SCALE GENOMIC DNA]</scope>
    <source>
        <strain evidence="10 11">CQ-2017a</strain>
    </source>
</reference>
<keyword evidence="3 8" id="KW-0812">Transmembrane</keyword>
<gene>
    <name evidence="10" type="ORF">CAC42_1687</name>
</gene>
<dbReference type="Proteomes" id="UP000243797">
    <property type="component" value="Unassembled WGS sequence"/>
</dbReference>
<feature type="transmembrane region" description="Helical" evidence="8">
    <location>
        <begin position="157"/>
        <end position="182"/>
    </location>
</feature>
<feature type="domain" description="Major facilitator superfamily (MFS) profile" evidence="9">
    <location>
        <begin position="68"/>
        <end position="477"/>
    </location>
</feature>
<accession>A0A2K1QHN3</accession>
<evidence type="ECO:0000256" key="8">
    <source>
        <dbReference type="SAM" id="Phobius"/>
    </source>
</evidence>
<evidence type="ECO:0000313" key="10">
    <source>
        <dbReference type="EMBL" id="PNS14665.1"/>
    </source>
</evidence>
<dbReference type="AlphaFoldDB" id="A0A2K1QHN3"/>
<feature type="transmembrane region" description="Helical" evidence="8">
    <location>
        <begin position="297"/>
        <end position="320"/>
    </location>
</feature>
<feature type="transmembrane region" description="Helical" evidence="8">
    <location>
        <begin position="419"/>
        <end position="440"/>
    </location>
</feature>
<evidence type="ECO:0000256" key="3">
    <source>
        <dbReference type="ARBA" id="ARBA00022692"/>
    </source>
</evidence>
<feature type="transmembrane region" description="Helical" evidence="8">
    <location>
        <begin position="360"/>
        <end position="380"/>
    </location>
</feature>
<dbReference type="Gene3D" id="1.20.1250.20">
    <property type="entry name" value="MFS general substrate transporter like domains"/>
    <property type="match status" value="2"/>
</dbReference>
<keyword evidence="4 8" id="KW-1133">Transmembrane helix</keyword>
<keyword evidence="11" id="KW-1185">Reference proteome</keyword>
<dbReference type="InParanoid" id="A0A2K1QHN3"/>
<comment type="caution">
    <text evidence="10">The sequence shown here is derived from an EMBL/GenBank/DDBJ whole genome shotgun (WGS) entry which is preliminary data.</text>
</comment>